<dbReference type="Gene3D" id="1.10.287.1260">
    <property type="match status" value="1"/>
</dbReference>
<feature type="transmembrane region" description="Helical" evidence="7">
    <location>
        <begin position="413"/>
        <end position="432"/>
    </location>
</feature>
<proteinExistence type="inferred from homology"/>
<dbReference type="SUPFAM" id="SSF82861">
    <property type="entry name" value="Mechanosensitive channel protein MscS (YggB), transmembrane region"/>
    <property type="match status" value="1"/>
</dbReference>
<dbReference type="Proteomes" id="UP000321513">
    <property type="component" value="Unassembled WGS sequence"/>
</dbReference>
<evidence type="ECO:0000256" key="1">
    <source>
        <dbReference type="ARBA" id="ARBA00004651"/>
    </source>
</evidence>
<dbReference type="InterPro" id="IPR010920">
    <property type="entry name" value="LSM_dom_sf"/>
</dbReference>
<dbReference type="PANTHER" id="PTHR30347:SF1">
    <property type="entry name" value="MECHANOSENSITIVE CHANNEL MSCK"/>
    <property type="match status" value="1"/>
</dbReference>
<feature type="transmembrane region" description="Helical" evidence="7">
    <location>
        <begin position="585"/>
        <end position="606"/>
    </location>
</feature>
<sequence>MTLYTLNKKVHLFSIALAVMLSSFQAVLSQPLQAIKAGPRKTMVSDSMLPGLMMKVASYTATIDHTDFLIRRKFNITPISFNLPDIERRVKGFKSRLEKKGNQMNLRSLNSGIIMLHEISGKLDSYHKVLNNFSNELTQSNTEVKKILRDPVLNFNVSDSVLLEQLQDIRVEGHELDSMQQKTLTKVNLLRNKVSVNLLQATDIISDMHYLALSFKMAMWDQEESPLFSSKKEEYKNDLVEITSLGLQRSWLIILIYLKGKWSVITVGLMLFIFTFSWMLLNMTRIRKQQNVAAVVAPMHFLSRSIFIGCLMGFFTYLPFFFANPPMSFLHSCEVLRLATLTYLILPYLSKQSKIIWFSLSFLWLYYALDNILLESAFGERWGLFFAGVLLAAICVKIVINKKPGFTRLAESPATRALAIFSLSQVVLSIIFNLTGRVSLAKIFGVSAVQCLLLGVSFKVFCTMVLEAIYVHSEAYRDSRFAKFINYKILENQFLRILWVLSTIAWTVSLARNFTLYDAMLEVLASFFNETRTIGSMVFSFKSVAIFICIIWLSSVISGAINFFFGNEKTKNSNSRSRVGSMMLLIRLTIWTLGFCIAVAAAGVPLDKLSLMLGALGVGIGFGLQNIVNNLVSGVILAFERPIQVGDLIEVGGKTGVVKEIGVRSSKINNNEGADIIVPNGDLLSQHLINWTMQDRNKQIEFLIDIPYQADIKKITSLIQEMLANNEKIIKDHPPAVVLQHFGDLAIKLKILFWVQDLTEAGAIRSNAMIEIYNLLAANGVQYPVYKSPLIEPYIPKTITPWKITEGTSELS</sequence>
<dbReference type="GO" id="GO:0005886">
    <property type="term" value="C:plasma membrane"/>
    <property type="evidence" value="ECO:0007669"/>
    <property type="project" value="UniProtKB-SubCell"/>
</dbReference>
<feature type="transmembrane region" description="Helical" evidence="7">
    <location>
        <begin position="494"/>
        <end position="514"/>
    </location>
</feature>
<keyword evidence="3" id="KW-1003">Cell membrane</keyword>
<feature type="transmembrane region" description="Helical" evidence="7">
    <location>
        <begin position="452"/>
        <end position="473"/>
    </location>
</feature>
<dbReference type="AlphaFoldDB" id="A0A512BBW3"/>
<evidence type="ECO:0000256" key="6">
    <source>
        <dbReference type="ARBA" id="ARBA00023136"/>
    </source>
</evidence>
<keyword evidence="12" id="KW-1185">Reference proteome</keyword>
<dbReference type="PANTHER" id="PTHR30347">
    <property type="entry name" value="POTASSIUM CHANNEL RELATED"/>
    <property type="match status" value="1"/>
</dbReference>
<dbReference type="InterPro" id="IPR006685">
    <property type="entry name" value="MscS_channel_2nd"/>
</dbReference>
<comment type="similarity">
    <text evidence="2">Belongs to the MscS (TC 1.A.23) family.</text>
</comment>
<evidence type="ECO:0000256" key="3">
    <source>
        <dbReference type="ARBA" id="ARBA00022475"/>
    </source>
</evidence>
<dbReference type="InterPro" id="IPR011066">
    <property type="entry name" value="MscS_channel_C_sf"/>
</dbReference>
<dbReference type="SUPFAM" id="SSF50182">
    <property type="entry name" value="Sm-like ribonucleoproteins"/>
    <property type="match status" value="1"/>
</dbReference>
<reference evidence="11 12" key="1">
    <citation type="submission" date="2019-07" db="EMBL/GenBank/DDBJ databases">
        <title>Whole genome shotgun sequence of Segetibacter aerophilus NBRC 106135.</title>
        <authorList>
            <person name="Hosoyama A."/>
            <person name="Uohara A."/>
            <person name="Ohji S."/>
            <person name="Ichikawa N."/>
        </authorList>
    </citation>
    <scope>NUCLEOTIDE SEQUENCE [LARGE SCALE GENOMIC DNA]</scope>
    <source>
        <strain evidence="11 12">NBRC 106135</strain>
    </source>
</reference>
<feature type="transmembrane region" description="Helical" evidence="7">
    <location>
        <begin position="301"/>
        <end position="322"/>
    </location>
</feature>
<organism evidence="11 12">
    <name type="scientific">Segetibacter aerophilus</name>
    <dbReference type="NCBI Taxonomy" id="670293"/>
    <lineage>
        <taxon>Bacteria</taxon>
        <taxon>Pseudomonadati</taxon>
        <taxon>Bacteroidota</taxon>
        <taxon>Chitinophagia</taxon>
        <taxon>Chitinophagales</taxon>
        <taxon>Chitinophagaceae</taxon>
        <taxon>Segetibacter</taxon>
    </lineage>
</organism>
<feature type="chain" id="PRO_5022070263" description="Mechanosensitive ion channel protein" evidence="8">
    <location>
        <begin position="29"/>
        <end position="812"/>
    </location>
</feature>
<dbReference type="Pfam" id="PF21082">
    <property type="entry name" value="MS_channel_3rd"/>
    <property type="match status" value="1"/>
</dbReference>
<evidence type="ECO:0008006" key="13">
    <source>
        <dbReference type="Google" id="ProtNLM"/>
    </source>
</evidence>
<keyword evidence="8" id="KW-0732">Signal</keyword>
<comment type="caution">
    <text evidence="11">The sequence shown here is derived from an EMBL/GenBank/DDBJ whole genome shotgun (WGS) entry which is preliminary data.</text>
</comment>
<feature type="transmembrane region" description="Helical" evidence="7">
    <location>
        <begin position="353"/>
        <end position="369"/>
    </location>
</feature>
<dbReference type="EMBL" id="BJYT01000006">
    <property type="protein sequence ID" value="GEO09337.1"/>
    <property type="molecule type" value="Genomic_DNA"/>
</dbReference>
<evidence type="ECO:0000256" key="4">
    <source>
        <dbReference type="ARBA" id="ARBA00022692"/>
    </source>
</evidence>
<feature type="transmembrane region" description="Helical" evidence="7">
    <location>
        <begin position="544"/>
        <end position="565"/>
    </location>
</feature>
<evidence type="ECO:0000256" key="7">
    <source>
        <dbReference type="SAM" id="Phobius"/>
    </source>
</evidence>
<evidence type="ECO:0000259" key="9">
    <source>
        <dbReference type="Pfam" id="PF00924"/>
    </source>
</evidence>
<evidence type="ECO:0000313" key="11">
    <source>
        <dbReference type="EMBL" id="GEO09337.1"/>
    </source>
</evidence>
<feature type="transmembrane region" description="Helical" evidence="7">
    <location>
        <begin position="262"/>
        <end position="281"/>
    </location>
</feature>
<accession>A0A512BBW3</accession>
<dbReference type="GO" id="GO:0008381">
    <property type="term" value="F:mechanosensitive monoatomic ion channel activity"/>
    <property type="evidence" value="ECO:0007669"/>
    <property type="project" value="UniProtKB-ARBA"/>
</dbReference>
<evidence type="ECO:0000259" key="10">
    <source>
        <dbReference type="Pfam" id="PF21082"/>
    </source>
</evidence>
<dbReference type="InterPro" id="IPR049278">
    <property type="entry name" value="MS_channel_C"/>
</dbReference>
<dbReference type="Gene3D" id="2.30.30.60">
    <property type="match status" value="1"/>
</dbReference>
<evidence type="ECO:0000256" key="5">
    <source>
        <dbReference type="ARBA" id="ARBA00022989"/>
    </source>
</evidence>
<feature type="transmembrane region" description="Helical" evidence="7">
    <location>
        <begin position="381"/>
        <end position="401"/>
    </location>
</feature>
<feature type="transmembrane region" description="Helical" evidence="7">
    <location>
        <begin position="328"/>
        <end position="346"/>
    </location>
</feature>
<name>A0A512BBW3_9BACT</name>
<dbReference type="Pfam" id="PF00924">
    <property type="entry name" value="MS_channel_2nd"/>
    <property type="match status" value="1"/>
</dbReference>
<evidence type="ECO:0000256" key="8">
    <source>
        <dbReference type="SAM" id="SignalP"/>
    </source>
</evidence>
<dbReference type="Gene3D" id="3.30.70.100">
    <property type="match status" value="1"/>
</dbReference>
<dbReference type="InterPro" id="IPR052702">
    <property type="entry name" value="MscS-like_channel"/>
</dbReference>
<feature type="signal peptide" evidence="8">
    <location>
        <begin position="1"/>
        <end position="28"/>
    </location>
</feature>
<evidence type="ECO:0000313" key="12">
    <source>
        <dbReference type="Proteomes" id="UP000321513"/>
    </source>
</evidence>
<keyword evidence="6 7" id="KW-0472">Membrane</keyword>
<keyword evidence="4 7" id="KW-0812">Transmembrane</keyword>
<dbReference type="SUPFAM" id="SSF82689">
    <property type="entry name" value="Mechanosensitive channel protein MscS (YggB), C-terminal domain"/>
    <property type="match status" value="1"/>
</dbReference>
<dbReference type="OrthoDB" id="9809206at2"/>
<comment type="subcellular location">
    <subcellularLocation>
        <location evidence="1">Cell membrane</location>
        <topology evidence="1">Multi-pass membrane protein</topology>
    </subcellularLocation>
</comment>
<feature type="transmembrane region" description="Helical" evidence="7">
    <location>
        <begin position="612"/>
        <end position="639"/>
    </location>
</feature>
<protein>
    <recommendedName>
        <fullName evidence="13">Mechanosensitive ion channel protein</fullName>
    </recommendedName>
</protein>
<feature type="domain" description="Mechanosensitive ion channel MscS C-terminal" evidence="10">
    <location>
        <begin position="700"/>
        <end position="782"/>
    </location>
</feature>
<dbReference type="RefSeq" id="WP_147203463.1">
    <property type="nucleotide sequence ID" value="NZ_BJYT01000006.1"/>
</dbReference>
<dbReference type="InterPro" id="IPR011014">
    <property type="entry name" value="MscS_channel_TM-2"/>
</dbReference>
<evidence type="ECO:0000256" key="2">
    <source>
        <dbReference type="ARBA" id="ARBA00008017"/>
    </source>
</evidence>
<keyword evidence="5 7" id="KW-1133">Transmembrane helix</keyword>
<gene>
    <name evidence="11" type="ORF">SAE01_18330</name>
</gene>
<dbReference type="InterPro" id="IPR023408">
    <property type="entry name" value="MscS_beta-dom_sf"/>
</dbReference>
<feature type="domain" description="Mechanosensitive ion channel MscS" evidence="9">
    <location>
        <begin position="626"/>
        <end position="692"/>
    </location>
</feature>